<evidence type="ECO:0000256" key="1">
    <source>
        <dbReference type="SAM" id="MobiDB-lite"/>
    </source>
</evidence>
<name>A0ABP6FBP9_9ACTN</name>
<dbReference type="EMBL" id="BAAATE010000028">
    <property type="protein sequence ID" value="GAA2687752.1"/>
    <property type="molecule type" value="Genomic_DNA"/>
</dbReference>
<gene>
    <name evidence="2" type="ORF">GCM10010412_075980</name>
</gene>
<protein>
    <submittedName>
        <fullName evidence="2">Uncharacterized protein</fullName>
    </submittedName>
</protein>
<reference evidence="3" key="1">
    <citation type="journal article" date="2019" name="Int. J. Syst. Evol. Microbiol.">
        <title>The Global Catalogue of Microorganisms (GCM) 10K type strain sequencing project: providing services to taxonomists for standard genome sequencing and annotation.</title>
        <authorList>
            <consortium name="The Broad Institute Genomics Platform"/>
            <consortium name="The Broad Institute Genome Sequencing Center for Infectious Disease"/>
            <person name="Wu L."/>
            <person name="Ma J."/>
        </authorList>
    </citation>
    <scope>NUCLEOTIDE SEQUENCE [LARGE SCALE GENOMIC DNA]</scope>
    <source>
        <strain evidence="3">JCM 6835</strain>
    </source>
</reference>
<accession>A0ABP6FBP9</accession>
<sequence length="144" mass="16599">MNGRRNKALGYTYEVATRDYLSPAFPKVKRNGSMYGANDRGDLGGVPGWTLQCKNTQQDRWLEWFTKTEQQAANNKTRWWAVIRKMRGKAVELSLFVMTLEQGRELMAHLRELEKQIKKLKAQVKELEHDHSGEAAPPRVRPSA</sequence>
<evidence type="ECO:0000313" key="3">
    <source>
        <dbReference type="Proteomes" id="UP001501666"/>
    </source>
</evidence>
<keyword evidence="3" id="KW-1185">Reference proteome</keyword>
<feature type="compositionally biased region" description="Basic and acidic residues" evidence="1">
    <location>
        <begin position="124"/>
        <end position="133"/>
    </location>
</feature>
<feature type="region of interest" description="Disordered" evidence="1">
    <location>
        <begin position="124"/>
        <end position="144"/>
    </location>
</feature>
<organism evidence="2 3">
    <name type="scientific">Nonomuraea recticatena</name>
    <dbReference type="NCBI Taxonomy" id="46178"/>
    <lineage>
        <taxon>Bacteria</taxon>
        <taxon>Bacillati</taxon>
        <taxon>Actinomycetota</taxon>
        <taxon>Actinomycetes</taxon>
        <taxon>Streptosporangiales</taxon>
        <taxon>Streptosporangiaceae</taxon>
        <taxon>Nonomuraea</taxon>
    </lineage>
</organism>
<proteinExistence type="predicted"/>
<evidence type="ECO:0000313" key="2">
    <source>
        <dbReference type="EMBL" id="GAA2687752.1"/>
    </source>
</evidence>
<comment type="caution">
    <text evidence="2">The sequence shown here is derived from an EMBL/GenBank/DDBJ whole genome shotgun (WGS) entry which is preliminary data.</text>
</comment>
<dbReference type="Proteomes" id="UP001501666">
    <property type="component" value="Unassembled WGS sequence"/>
</dbReference>